<dbReference type="CDD" id="cd01106">
    <property type="entry name" value="HTH_TipAL-Mta"/>
    <property type="match status" value="1"/>
</dbReference>
<protein>
    <submittedName>
        <fullName evidence="3">MerR family transcriptional regulator</fullName>
    </submittedName>
</protein>
<keyword evidence="4" id="KW-1185">Reference proteome</keyword>
<dbReference type="Gene3D" id="1.10.1660.10">
    <property type="match status" value="1"/>
</dbReference>
<evidence type="ECO:0000259" key="2">
    <source>
        <dbReference type="PROSITE" id="PS50937"/>
    </source>
</evidence>
<dbReference type="PROSITE" id="PS50937">
    <property type="entry name" value="HTH_MERR_2"/>
    <property type="match status" value="1"/>
</dbReference>
<keyword evidence="1" id="KW-0238">DNA-binding</keyword>
<dbReference type="Proteomes" id="UP001317259">
    <property type="component" value="Unassembled WGS sequence"/>
</dbReference>
<sequence>MNARRWRIGELAAATGVTVRTLRHFDQIGLLRPAERSPAGHRVYTGDDVRRLYRILALRELRLPLAEIRRSLEAGADLRATLDRQLDQVERQLAGQHALRRRLLGLAAALDRAGRPSIDQLIDTMEAMMQARHFTPEQLARFEERHRELGQDGLARRMRELDGLAAEAREHAGRGTDPADPAVQDLARRWTAAVAGLAGGDRNAMSAIYGKIEARGPEAATKGMLSEDAWSLLRRAFAVGFPV</sequence>
<proteinExistence type="predicted"/>
<name>A0ABT0G361_9ACTN</name>
<dbReference type="InterPro" id="IPR047057">
    <property type="entry name" value="MerR_fam"/>
</dbReference>
<evidence type="ECO:0000313" key="4">
    <source>
        <dbReference type="Proteomes" id="UP001317259"/>
    </source>
</evidence>
<reference evidence="3 4" key="1">
    <citation type="submission" date="2022-04" db="EMBL/GenBank/DDBJ databases">
        <title>Genome draft of Actinomadura sp. ATCC 31491.</title>
        <authorList>
            <person name="Shi X."/>
            <person name="Du Y."/>
        </authorList>
    </citation>
    <scope>NUCLEOTIDE SEQUENCE [LARGE SCALE GENOMIC DNA]</scope>
    <source>
        <strain evidence="3 4">ATCC 31491</strain>
    </source>
</reference>
<comment type="caution">
    <text evidence="3">The sequence shown here is derived from an EMBL/GenBank/DDBJ whole genome shotgun (WGS) entry which is preliminary data.</text>
</comment>
<dbReference type="InterPro" id="IPR000551">
    <property type="entry name" value="MerR-type_HTH_dom"/>
</dbReference>
<evidence type="ECO:0000256" key="1">
    <source>
        <dbReference type="ARBA" id="ARBA00023125"/>
    </source>
</evidence>
<dbReference type="SUPFAM" id="SSF46955">
    <property type="entry name" value="Putative DNA-binding domain"/>
    <property type="match status" value="1"/>
</dbReference>
<organism evidence="3 4">
    <name type="scientific">Actinomadura luzonensis</name>
    <dbReference type="NCBI Taxonomy" id="2805427"/>
    <lineage>
        <taxon>Bacteria</taxon>
        <taxon>Bacillati</taxon>
        <taxon>Actinomycetota</taxon>
        <taxon>Actinomycetes</taxon>
        <taxon>Streptosporangiales</taxon>
        <taxon>Thermomonosporaceae</taxon>
        <taxon>Actinomadura</taxon>
    </lineage>
</organism>
<dbReference type="PRINTS" id="PR00040">
    <property type="entry name" value="HTHMERR"/>
</dbReference>
<dbReference type="InterPro" id="IPR012925">
    <property type="entry name" value="TipAS_dom"/>
</dbReference>
<dbReference type="SMART" id="SM00422">
    <property type="entry name" value="HTH_MERR"/>
    <property type="match status" value="1"/>
</dbReference>
<gene>
    <name evidence="3" type="ORF">MF672_035225</name>
</gene>
<accession>A0ABT0G361</accession>
<dbReference type="Pfam" id="PF07739">
    <property type="entry name" value="TipAS"/>
    <property type="match status" value="1"/>
</dbReference>
<feature type="domain" description="HTH merR-type" evidence="2">
    <location>
        <begin position="5"/>
        <end position="74"/>
    </location>
</feature>
<dbReference type="InterPro" id="IPR009061">
    <property type="entry name" value="DNA-bd_dom_put_sf"/>
</dbReference>
<dbReference type="EMBL" id="JAKRKC020000002">
    <property type="protein sequence ID" value="MCK2219010.1"/>
    <property type="molecule type" value="Genomic_DNA"/>
</dbReference>
<dbReference type="Pfam" id="PF13411">
    <property type="entry name" value="MerR_1"/>
    <property type="match status" value="1"/>
</dbReference>
<evidence type="ECO:0000313" key="3">
    <source>
        <dbReference type="EMBL" id="MCK2219010.1"/>
    </source>
</evidence>
<dbReference type="RefSeq" id="WP_242381969.1">
    <property type="nucleotide sequence ID" value="NZ_JAKRKC020000002.1"/>
</dbReference>
<dbReference type="PANTHER" id="PTHR30204:SF90">
    <property type="entry name" value="HTH-TYPE TRANSCRIPTIONAL ACTIVATOR MTA"/>
    <property type="match status" value="1"/>
</dbReference>
<dbReference type="PANTHER" id="PTHR30204">
    <property type="entry name" value="REDOX-CYCLING DRUG-SENSING TRANSCRIPTIONAL ACTIVATOR SOXR"/>
    <property type="match status" value="1"/>
</dbReference>